<dbReference type="InterPro" id="IPR045319">
    <property type="entry name" value="KAT/AKT"/>
</dbReference>
<evidence type="ECO:0000256" key="1">
    <source>
        <dbReference type="ARBA" id="ARBA00004141"/>
    </source>
</evidence>
<evidence type="ECO:0000256" key="9">
    <source>
        <dbReference type="ARBA" id="ARBA00022989"/>
    </source>
</evidence>
<dbReference type="InterPro" id="IPR000595">
    <property type="entry name" value="cNMP-bd_dom"/>
</dbReference>
<dbReference type="InterPro" id="IPR003938">
    <property type="entry name" value="K_chnl_volt-dep_EAG/ELK/ERG"/>
</dbReference>
<dbReference type="Pfam" id="PF00520">
    <property type="entry name" value="Ion_trans"/>
    <property type="match status" value="1"/>
</dbReference>
<dbReference type="Gene3D" id="2.60.120.10">
    <property type="entry name" value="Jelly Rolls"/>
    <property type="match status" value="1"/>
</dbReference>
<evidence type="ECO:0000256" key="12">
    <source>
        <dbReference type="ARBA" id="ARBA00023303"/>
    </source>
</evidence>
<dbReference type="Gene3D" id="1.10.287.70">
    <property type="match status" value="1"/>
</dbReference>
<evidence type="ECO:0000313" key="15">
    <source>
        <dbReference type="EMBL" id="KAB1996254.1"/>
    </source>
</evidence>
<evidence type="ECO:0000256" key="8">
    <source>
        <dbReference type="ARBA" id="ARBA00022958"/>
    </source>
</evidence>
<keyword evidence="7 13" id="KW-0851">Voltage-gated channel</keyword>
<dbReference type="PRINTS" id="PR01463">
    <property type="entry name" value="EAGCHANLFMLY"/>
</dbReference>
<dbReference type="InterPro" id="IPR014710">
    <property type="entry name" value="RmlC-like_jellyroll"/>
</dbReference>
<dbReference type="SUPFAM" id="SSF51206">
    <property type="entry name" value="cAMP-binding domain-like"/>
    <property type="match status" value="1"/>
</dbReference>
<evidence type="ECO:0000256" key="2">
    <source>
        <dbReference type="ARBA" id="ARBA00007929"/>
    </source>
</evidence>
<dbReference type="InterPro" id="IPR018490">
    <property type="entry name" value="cNMP-bd_dom_sf"/>
</dbReference>
<feature type="transmembrane region" description="Helical" evidence="13">
    <location>
        <begin position="131"/>
        <end position="153"/>
    </location>
</feature>
<dbReference type="AlphaFoldDB" id="A0A5J5NQ63"/>
<sequence>MSRTAMADIGSSPLPLLFRRRSSGEIRNLATVSSSILPAFGTVVDDGYSHLKKYVIVPYDQRYRYVIRVWFFMDITSTLPYQFIFRIFTGAWHDGEIFSFLNLLRLWRLWRVSEFFKRLEKDTRFSYFWTRLLKLLGVIVFAVHSAGCFYYWLARHHKTPANTWIGTAIEDFKHRSVWLCYTYSIYWSIVTLTTVGYGDLHAVNTGEKIFNMIYMLFNIGLTAYTIGNMTNLVVHAAVRTFAMRDALNELLRYASKNRLPEGLREQMMAHMQLKFKTAELQQEEVLQDLPKAIRSSIAQHLFRRTVEKSYLFNGVSEDLVSQLVSDMKAEYFPPKVEIILQNEIPTDFYILVSGAVDLLTYKNGTEQFLSKLGAADMAGEIGVIFNIPQPFTVRTKRLSQVVRISHHHFKQMIQPQSEDGKIIIANFMKHFNKNHSLLGHVEWYKDDRPKPINVLNISLSTCEAFPRQKHRTLPAKKNPDG</sequence>
<protein>
    <recommendedName>
        <fullName evidence="13">Potassium channel</fullName>
    </recommendedName>
</protein>
<comment type="function">
    <text evidence="13">Potassium channel.</text>
</comment>
<comment type="subcellular location">
    <subcellularLocation>
        <location evidence="1 13">Membrane</location>
        <topology evidence="1 13">Multi-pass membrane protein</topology>
    </subcellularLocation>
</comment>
<feature type="transmembrane region" description="Helical" evidence="13">
    <location>
        <begin position="209"/>
        <end position="227"/>
    </location>
</feature>
<dbReference type="Pfam" id="PF00027">
    <property type="entry name" value="cNMP_binding"/>
    <property type="match status" value="1"/>
</dbReference>
<name>A0A5J5NQ63_GOSBA</name>
<feature type="transmembrane region" description="Helical" evidence="13">
    <location>
        <begin position="176"/>
        <end position="197"/>
    </location>
</feature>
<evidence type="ECO:0000256" key="7">
    <source>
        <dbReference type="ARBA" id="ARBA00022882"/>
    </source>
</evidence>
<feature type="transmembrane region" description="Helical" evidence="13">
    <location>
        <begin position="65"/>
        <end position="85"/>
    </location>
</feature>
<organism evidence="15 16">
    <name type="scientific">Gossypium barbadense</name>
    <name type="common">Sea Island cotton</name>
    <name type="synonym">Hibiscus barbadensis</name>
    <dbReference type="NCBI Taxonomy" id="3634"/>
    <lineage>
        <taxon>Eukaryota</taxon>
        <taxon>Viridiplantae</taxon>
        <taxon>Streptophyta</taxon>
        <taxon>Embryophyta</taxon>
        <taxon>Tracheophyta</taxon>
        <taxon>Spermatophyta</taxon>
        <taxon>Magnoliopsida</taxon>
        <taxon>eudicotyledons</taxon>
        <taxon>Gunneridae</taxon>
        <taxon>Pentapetalae</taxon>
        <taxon>rosids</taxon>
        <taxon>malvids</taxon>
        <taxon>Malvales</taxon>
        <taxon>Malvaceae</taxon>
        <taxon>Malvoideae</taxon>
        <taxon>Gossypium</taxon>
    </lineage>
</organism>
<comment type="subunit">
    <text evidence="13">The potassium channel is composed of a homo- or heterotetrameric complex of pore-forming subunits.</text>
</comment>
<accession>A0A5J5NQ63</accession>
<proteinExistence type="inferred from homology"/>
<dbReference type="Proteomes" id="UP000327439">
    <property type="component" value="Chromosome D13"/>
</dbReference>
<dbReference type="SMART" id="SM00100">
    <property type="entry name" value="cNMP"/>
    <property type="match status" value="1"/>
</dbReference>
<keyword evidence="8 13" id="KW-0630">Potassium</keyword>
<dbReference type="PROSITE" id="PS50042">
    <property type="entry name" value="CNMP_BINDING_3"/>
    <property type="match status" value="1"/>
</dbReference>
<dbReference type="PANTHER" id="PTHR45743">
    <property type="entry name" value="POTASSIUM CHANNEL AKT1"/>
    <property type="match status" value="1"/>
</dbReference>
<dbReference type="OrthoDB" id="426293at2759"/>
<keyword evidence="9 13" id="KW-1133">Transmembrane helix</keyword>
<keyword evidence="11 13" id="KW-0472">Membrane</keyword>
<evidence type="ECO:0000259" key="14">
    <source>
        <dbReference type="PROSITE" id="PS50042"/>
    </source>
</evidence>
<dbReference type="InterPro" id="IPR005821">
    <property type="entry name" value="Ion_trans_dom"/>
</dbReference>
<dbReference type="GO" id="GO:0034702">
    <property type="term" value="C:monoatomic ion channel complex"/>
    <property type="evidence" value="ECO:0007669"/>
    <property type="project" value="UniProtKB-KW"/>
</dbReference>
<feature type="domain" description="Cyclic nucleotide-binding" evidence="14">
    <location>
        <begin position="311"/>
        <end position="430"/>
    </location>
</feature>
<evidence type="ECO:0000256" key="4">
    <source>
        <dbReference type="ARBA" id="ARBA00022538"/>
    </source>
</evidence>
<dbReference type="CDD" id="cd00038">
    <property type="entry name" value="CAP_ED"/>
    <property type="match status" value="1"/>
</dbReference>
<dbReference type="FunFam" id="2.60.120.10:FF:000074">
    <property type="entry name" value="Potassium channel KAT2"/>
    <property type="match status" value="1"/>
</dbReference>
<evidence type="ECO:0000256" key="6">
    <source>
        <dbReference type="ARBA" id="ARBA00022826"/>
    </source>
</evidence>
<dbReference type="SUPFAM" id="SSF81324">
    <property type="entry name" value="Voltage-gated potassium channels"/>
    <property type="match status" value="1"/>
</dbReference>
<evidence type="ECO:0000256" key="13">
    <source>
        <dbReference type="RuleBase" id="RU369015"/>
    </source>
</evidence>
<comment type="domain">
    <text evidence="13">The segment S4 is probably the voltage-sensor and is characterized by a series of positively charged amino acids. The pore-forming region H5 is enclosed by the transmembrane segments S5 and S6 in the Shaker-type (1P/6TM) and contains the GYGD signature motif which seems to be involved in potassium selectivity.</text>
</comment>
<keyword evidence="5 13" id="KW-0812">Transmembrane</keyword>
<keyword evidence="3 13" id="KW-0813">Transport</keyword>
<dbReference type="EMBL" id="CM018227">
    <property type="protein sequence ID" value="KAB1996254.1"/>
    <property type="molecule type" value="Genomic_DNA"/>
</dbReference>
<dbReference type="Gene3D" id="1.10.287.630">
    <property type="entry name" value="Helix hairpin bin"/>
    <property type="match status" value="1"/>
</dbReference>
<keyword evidence="10 13" id="KW-0406">Ion transport</keyword>
<keyword evidence="12 13" id="KW-0407">Ion channel</keyword>
<evidence type="ECO:0000256" key="11">
    <source>
        <dbReference type="ARBA" id="ARBA00023136"/>
    </source>
</evidence>
<keyword evidence="16" id="KW-1185">Reference proteome</keyword>
<dbReference type="PANTHER" id="PTHR45743:SF27">
    <property type="entry name" value="POTASSIUM CHANNEL KAT3"/>
    <property type="match status" value="1"/>
</dbReference>
<comment type="similarity">
    <text evidence="2 13">Belongs to the potassium channel family. Plant (TC 1.A.1.4) subfamily.</text>
</comment>
<evidence type="ECO:0000256" key="3">
    <source>
        <dbReference type="ARBA" id="ARBA00022448"/>
    </source>
</evidence>
<keyword evidence="6 13" id="KW-0631">Potassium channel</keyword>
<reference evidence="16" key="1">
    <citation type="journal article" date="2020" name="Nat. Genet.">
        <title>Genomic diversifications of five Gossypium allopolyploid species and their impact on cotton improvement.</title>
        <authorList>
            <person name="Chen Z.J."/>
            <person name="Sreedasyam A."/>
            <person name="Ando A."/>
            <person name="Song Q."/>
            <person name="De Santiago L.M."/>
            <person name="Hulse-Kemp A.M."/>
            <person name="Ding M."/>
            <person name="Ye W."/>
            <person name="Kirkbride R.C."/>
            <person name="Jenkins J."/>
            <person name="Plott C."/>
            <person name="Lovell J."/>
            <person name="Lin Y.M."/>
            <person name="Vaughn R."/>
            <person name="Liu B."/>
            <person name="Simpson S."/>
            <person name="Scheffler B.E."/>
            <person name="Wen L."/>
            <person name="Saski C.A."/>
            <person name="Grover C.E."/>
            <person name="Hu G."/>
            <person name="Conover J.L."/>
            <person name="Carlson J.W."/>
            <person name="Shu S."/>
            <person name="Boston L.B."/>
            <person name="Williams M."/>
            <person name="Peterson D.G."/>
            <person name="McGee K."/>
            <person name="Jones D.C."/>
            <person name="Wendel J.F."/>
            <person name="Stelly D.M."/>
            <person name="Grimwood J."/>
            <person name="Schmutz J."/>
        </authorList>
    </citation>
    <scope>NUCLEOTIDE SEQUENCE [LARGE SCALE GENOMIC DNA]</scope>
    <source>
        <strain evidence="16">cv. 3-79</strain>
    </source>
</reference>
<evidence type="ECO:0000256" key="10">
    <source>
        <dbReference type="ARBA" id="ARBA00023065"/>
    </source>
</evidence>
<dbReference type="FunFam" id="1.10.287.70:FF:000123">
    <property type="entry name" value="Potassium channel KAT3"/>
    <property type="match status" value="1"/>
</dbReference>
<dbReference type="GO" id="GO:0005249">
    <property type="term" value="F:voltage-gated potassium channel activity"/>
    <property type="evidence" value="ECO:0007669"/>
    <property type="project" value="UniProtKB-UniRule"/>
</dbReference>
<evidence type="ECO:0000256" key="5">
    <source>
        <dbReference type="ARBA" id="ARBA00022692"/>
    </source>
</evidence>
<gene>
    <name evidence="15" type="ORF">ES319_D13G219700v1</name>
</gene>
<evidence type="ECO:0000313" key="16">
    <source>
        <dbReference type="Proteomes" id="UP000327439"/>
    </source>
</evidence>
<comment type="caution">
    <text evidence="13">Lacks conserved residue(s) required for the propagation of feature annotation.</text>
</comment>
<keyword evidence="4 13" id="KW-0633">Potassium transport</keyword>